<evidence type="ECO:0000313" key="9">
    <source>
        <dbReference type="EMBL" id="RBA15566.1"/>
    </source>
</evidence>
<dbReference type="Gene3D" id="2.60.120.200">
    <property type="match status" value="1"/>
</dbReference>
<dbReference type="InterPro" id="IPR021858">
    <property type="entry name" value="Fun_TF"/>
</dbReference>
<dbReference type="GO" id="GO:0000981">
    <property type="term" value="F:DNA-binding transcription factor activity, RNA polymerase II-specific"/>
    <property type="evidence" value="ECO:0007669"/>
    <property type="project" value="InterPro"/>
</dbReference>
<evidence type="ECO:0000259" key="8">
    <source>
        <dbReference type="PROSITE" id="PS50048"/>
    </source>
</evidence>
<dbReference type="InterPro" id="IPR041542">
    <property type="entry name" value="GH43_C2"/>
</dbReference>
<keyword evidence="2" id="KW-0378">Hydrolase</keyword>
<comment type="caution">
    <text evidence="9">The sequence shown here is derived from an EMBL/GenBank/DDBJ whole genome shotgun (WGS) entry which is preliminary data.</text>
</comment>
<organism evidence="9 10">
    <name type="scientific">Gibberella intermedia</name>
    <name type="common">Bulb rot disease fungus</name>
    <name type="synonym">Fusarium proliferatum</name>
    <dbReference type="NCBI Taxonomy" id="948311"/>
    <lineage>
        <taxon>Eukaryota</taxon>
        <taxon>Fungi</taxon>
        <taxon>Dikarya</taxon>
        <taxon>Ascomycota</taxon>
        <taxon>Pezizomycotina</taxon>
        <taxon>Sordariomycetes</taxon>
        <taxon>Hypocreomycetidae</taxon>
        <taxon>Hypocreales</taxon>
        <taxon>Nectriaceae</taxon>
        <taxon>Fusarium</taxon>
        <taxon>Fusarium fujikuroi species complex</taxon>
    </lineage>
</organism>
<keyword evidence="3" id="KW-0539">Nucleus</keyword>
<dbReference type="SUPFAM" id="SSF75005">
    <property type="entry name" value="Arabinanase/levansucrase/invertase"/>
    <property type="match status" value="1"/>
</dbReference>
<feature type="active site" description="Proton acceptor" evidence="5">
    <location>
        <position position="516"/>
    </location>
</feature>
<dbReference type="Pfam" id="PF11951">
    <property type="entry name" value="Fungal_trans_2"/>
    <property type="match status" value="1"/>
</dbReference>
<keyword evidence="4" id="KW-0326">Glycosidase</keyword>
<dbReference type="CDD" id="cd18617">
    <property type="entry name" value="GH43_XynB-like"/>
    <property type="match status" value="1"/>
</dbReference>
<evidence type="ECO:0000256" key="2">
    <source>
        <dbReference type="ARBA" id="ARBA00022801"/>
    </source>
</evidence>
<dbReference type="PANTHER" id="PTHR42812">
    <property type="entry name" value="BETA-XYLOSIDASE"/>
    <property type="match status" value="1"/>
</dbReference>
<evidence type="ECO:0000313" key="10">
    <source>
        <dbReference type="Proteomes" id="UP000251714"/>
    </source>
</evidence>
<dbReference type="PROSITE" id="PS50048">
    <property type="entry name" value="ZN2_CY6_FUNGAL_2"/>
    <property type="match status" value="1"/>
</dbReference>
<accession>A0A365N489</accession>
<dbReference type="Gene3D" id="4.10.240.10">
    <property type="entry name" value="Zn(2)-C6 fungal-type DNA-binding domain"/>
    <property type="match status" value="1"/>
</dbReference>
<reference evidence="9 10" key="1">
    <citation type="submission" date="2017-12" db="EMBL/GenBank/DDBJ databases">
        <title>Genome sequence of the mycotoxigenic crop pathogen Fusarium proliferatum, strain ITEM 2341 from Date Palm.</title>
        <authorList>
            <person name="Almiman B.F."/>
            <person name="Shittu T.A."/>
            <person name="Muthumeenakshi S."/>
            <person name="Baroncelli R."/>
            <person name="Sreenivasaprasada S."/>
        </authorList>
    </citation>
    <scope>NUCLEOTIDE SEQUENCE [LARGE SCALE GENOMIC DNA]</scope>
    <source>
        <strain evidence="9 10">ITEM 2341</strain>
    </source>
</reference>
<dbReference type="AlphaFoldDB" id="A0A365N489"/>
<dbReference type="CDD" id="cd00067">
    <property type="entry name" value="GAL4"/>
    <property type="match status" value="1"/>
</dbReference>
<dbReference type="Pfam" id="PF17851">
    <property type="entry name" value="GH43_C2"/>
    <property type="match status" value="1"/>
</dbReference>
<dbReference type="PANTHER" id="PTHR42812:SF16">
    <property type="entry name" value="HYDROLASE, PUTATIVE (AFU_ORTHOLOGUE AFUA_7G06110)-RELATED"/>
    <property type="match status" value="1"/>
</dbReference>
<dbReference type="GO" id="GO:0008270">
    <property type="term" value="F:zinc ion binding"/>
    <property type="evidence" value="ECO:0007669"/>
    <property type="project" value="InterPro"/>
</dbReference>
<dbReference type="EMBL" id="PKMI01000022">
    <property type="protein sequence ID" value="RBA15566.1"/>
    <property type="molecule type" value="Genomic_DNA"/>
</dbReference>
<evidence type="ECO:0000256" key="5">
    <source>
        <dbReference type="PIRSR" id="PIRSR606710-1"/>
    </source>
</evidence>
<dbReference type="InterPro" id="IPR023296">
    <property type="entry name" value="Glyco_hydro_beta-prop_sf"/>
</dbReference>
<evidence type="ECO:0000256" key="7">
    <source>
        <dbReference type="SAM" id="MobiDB-lite"/>
    </source>
</evidence>
<feature type="region of interest" description="Disordered" evidence="7">
    <location>
        <begin position="52"/>
        <end position="89"/>
    </location>
</feature>
<dbReference type="Pfam" id="PF04616">
    <property type="entry name" value="Glyco_hydro_43"/>
    <property type="match status" value="1"/>
</dbReference>
<comment type="similarity">
    <text evidence="1">Belongs to the glycosyl hydrolase 43 family.</text>
</comment>
<proteinExistence type="inferred from homology"/>
<name>A0A365N489_GIBIN</name>
<dbReference type="InterPro" id="IPR001138">
    <property type="entry name" value="Zn2Cys6_DnaBD"/>
</dbReference>
<dbReference type="SUPFAM" id="SSF57701">
    <property type="entry name" value="Zn2/Cys6 DNA-binding domain"/>
    <property type="match status" value="1"/>
</dbReference>
<evidence type="ECO:0000256" key="1">
    <source>
        <dbReference type="ARBA" id="ARBA00009865"/>
    </source>
</evidence>
<dbReference type="GO" id="GO:0004553">
    <property type="term" value="F:hydrolase activity, hydrolyzing O-glycosyl compounds"/>
    <property type="evidence" value="ECO:0007669"/>
    <property type="project" value="InterPro"/>
</dbReference>
<dbReference type="InterPro" id="IPR036864">
    <property type="entry name" value="Zn2-C6_fun-type_DNA-bd_sf"/>
</dbReference>
<feature type="site" description="Important for catalytic activity, responsible for pKa modulation of the active site Glu and correct orientation of both the proton donor and substrate" evidence="6">
    <location>
        <position position="629"/>
    </location>
</feature>
<dbReference type="SMART" id="SM00066">
    <property type="entry name" value="GAL4"/>
    <property type="match status" value="1"/>
</dbReference>
<sequence length="1042" mass="117237">MVFPGRFSTGCIRCRQRKIKCDETKPTCHRCYVHGLPCPGYTDQFPFRQPLQSSSFKGSRAASPDLSRSKSPNPSQHVNTNGNDDERAWDPIKRVQSQSAMLVRSPIIDLCDDDRASLSYFIHRFVARNRADSYPSNMTCLPSILNRDGHGLLEVTALSVARMAAYNQLGCDRLRVQSYRNYGQAIGMLQDTISSRQGITDDKVLASVLLLCTFKDISGEGFGDPSEHVSGLYSLLEMRGLEQLATGRGFELYILSLLRIHIYSFLHNDDTYSDPGGMEHFLGLFDPLMRGMSLTTEMLHLRHALVSYTSGIRRSTETFTSCDQEAVDAQLLEDCFQILYKFDTWDEEAPVYWRNTFEDRTVPIALGKVATGSHYYDPETACTIILVRLSRLILLISALEYLEERIRQGARGGYAISAGWADYLPALEHDVRVTIDDMLSCVPYALAEVDPSGQPVPMPNDGAGALIILQPLKIITSCQRATPQQLLVCKSILTHMDRVIVAQAIWNPIISGWNPDPAILTVGDDYYIATSSFEYWPGIPIYHSKDLSNWTIKSHALTRPEQLQLYGTPTGAGAWAPSLSFIDGKFWLSAMTRWTYDPVARVWPRVWFISSEDLVNWSDPVWAEPWGIDPELFQDPVTKKTYLNLMAPNNNKDRLWGISQCEVSLASGNCVGPYVSLWNGTLPHNSTARPEGPKMYYKDEWYYLLIAEGGTDQLHRSTIARSKTPSGPFVAGPHNPLLYNGQWGFDNLTVQSTGHATLTKTNDGLWYATFLARRNINGSSPLGRETFMVNVDWKDGWPVFNQGDPVLLSKQIKPEVGPRQVPRQWVDDFSRSNLDPSWYQLRAPYTKNYKLEKGKLVLKPNVFDLSDRDTPAALLRKQKSLNMTFSAELSSFKGDLGPRNRIGISSYLSEFQHQDIGVRGCVNATGICIYTELNKNGTQEYWQTPLNQTSGLAGGFRLHIKAEPLKYRLGYSFGKEAPVYVTSIASSWQAFAPPDWFVFSGASWVIFATGDGEPWPHNGPQVGFNEVSETFHEENIPNYDRW</sequence>
<dbReference type="InterPro" id="IPR051795">
    <property type="entry name" value="Glycosyl_Hydrlase_43"/>
</dbReference>
<feature type="active site" description="Proton donor" evidence="5">
    <location>
        <position position="691"/>
    </location>
</feature>
<dbReference type="PROSITE" id="PS00463">
    <property type="entry name" value="ZN2_CY6_FUNGAL_1"/>
    <property type="match status" value="1"/>
</dbReference>
<dbReference type="InterPro" id="IPR006710">
    <property type="entry name" value="Glyco_hydro_43"/>
</dbReference>
<dbReference type="Gene3D" id="2.115.10.20">
    <property type="entry name" value="Glycosyl hydrolase domain, family 43"/>
    <property type="match status" value="1"/>
</dbReference>
<dbReference type="InterPro" id="IPR013320">
    <property type="entry name" value="ConA-like_dom_sf"/>
</dbReference>
<feature type="domain" description="Zn(2)-C6 fungal-type" evidence="8">
    <location>
        <begin position="10"/>
        <end position="38"/>
    </location>
</feature>
<evidence type="ECO:0000256" key="6">
    <source>
        <dbReference type="PIRSR" id="PIRSR606710-2"/>
    </source>
</evidence>
<gene>
    <name evidence="9" type="ORF">FPRO05_12640</name>
</gene>
<dbReference type="Pfam" id="PF00172">
    <property type="entry name" value="Zn_clus"/>
    <property type="match status" value="1"/>
</dbReference>
<dbReference type="SUPFAM" id="SSF49899">
    <property type="entry name" value="Concanavalin A-like lectins/glucanases"/>
    <property type="match status" value="1"/>
</dbReference>
<evidence type="ECO:0000256" key="4">
    <source>
        <dbReference type="ARBA" id="ARBA00023295"/>
    </source>
</evidence>
<protein>
    <submittedName>
        <fullName evidence="9">Xylan 1,4-beta-xylosidase</fullName>
    </submittedName>
</protein>
<evidence type="ECO:0000256" key="3">
    <source>
        <dbReference type="ARBA" id="ARBA00023242"/>
    </source>
</evidence>
<dbReference type="GO" id="GO:0005975">
    <property type="term" value="P:carbohydrate metabolic process"/>
    <property type="evidence" value="ECO:0007669"/>
    <property type="project" value="InterPro"/>
</dbReference>
<dbReference type="Proteomes" id="UP000251714">
    <property type="component" value="Unassembled WGS sequence"/>
</dbReference>
<feature type="compositionally biased region" description="Polar residues" evidence="7">
    <location>
        <begin position="69"/>
        <end position="82"/>
    </location>
</feature>